<dbReference type="GO" id="GO:0030973">
    <property type="term" value="F:molybdate ion binding"/>
    <property type="evidence" value="ECO:0007669"/>
    <property type="project" value="InterPro"/>
</dbReference>
<dbReference type="RefSeq" id="WP_007619954.1">
    <property type="nucleotide sequence ID" value="NZ_BAEO01000029.1"/>
</dbReference>
<dbReference type="SUPFAM" id="SSF53850">
    <property type="entry name" value="Periplasmic binding protein-like II"/>
    <property type="match status" value="1"/>
</dbReference>
<evidence type="ECO:0000256" key="2">
    <source>
        <dbReference type="ARBA" id="ARBA00022723"/>
    </source>
</evidence>
<comment type="similarity">
    <text evidence="1">Belongs to the bacterial solute-binding protein ModA family.</text>
</comment>
<evidence type="ECO:0000256" key="3">
    <source>
        <dbReference type="ARBA" id="ARBA00022729"/>
    </source>
</evidence>
<name>K6YMA9_9ALTE</name>
<evidence type="ECO:0000256" key="4">
    <source>
        <dbReference type="PIRSR" id="PIRSR004846-1"/>
    </source>
</evidence>
<dbReference type="InterPro" id="IPR005950">
    <property type="entry name" value="ModA"/>
</dbReference>
<feature type="chain" id="PRO_5003897580" evidence="5">
    <location>
        <begin position="22"/>
        <end position="259"/>
    </location>
</feature>
<dbReference type="Pfam" id="PF13531">
    <property type="entry name" value="SBP_bac_11"/>
    <property type="match status" value="1"/>
</dbReference>
<dbReference type="PANTHER" id="PTHR30632:SF14">
    <property type="entry name" value="TUNGSTATE_MOLYBDATE_CHROMATE-BINDING PROTEIN MODA"/>
    <property type="match status" value="1"/>
</dbReference>
<sequence length="259" mass="28664">MKFIKCIGFILLWVFTLSTEAKPVHVAVAANFGNTMQRLVTEFEKTSDYQIALSFGSSGKFYAQIKQGAPYELFFSADQAKPDALQHDGLVIAASRFTYAIGRLAVWSARPDFVNKIESTLKQGTFNKLAIAHPKLAPYGVATLEVLRYLELIDATQSKLVRGENIAQTYQFVSSGNADLGFIALSQLLGKNKVPQGSYWLVPDAMHHAIKQDVVLLRSAAKSQGAKAFLDFMHTHKARNIITEFGYLAPNRLTMGQDI</sequence>
<keyword evidence="4" id="KW-0500">Molybdenum</keyword>
<feature type="signal peptide" evidence="5">
    <location>
        <begin position="1"/>
        <end position="21"/>
    </location>
</feature>
<comment type="caution">
    <text evidence="6">The sequence shown here is derived from an EMBL/GenBank/DDBJ whole genome shotgun (WGS) entry which is preliminary data.</text>
</comment>
<dbReference type="PANTHER" id="PTHR30632">
    <property type="entry name" value="MOLYBDATE-BINDING PERIPLASMIC PROTEIN"/>
    <property type="match status" value="1"/>
</dbReference>
<dbReference type="PIRSF" id="PIRSF004846">
    <property type="entry name" value="ModA"/>
    <property type="match status" value="1"/>
</dbReference>
<organism evidence="6 7">
    <name type="scientific">Paraglaciecola arctica BSs20135</name>
    <dbReference type="NCBI Taxonomy" id="493475"/>
    <lineage>
        <taxon>Bacteria</taxon>
        <taxon>Pseudomonadati</taxon>
        <taxon>Pseudomonadota</taxon>
        <taxon>Gammaproteobacteria</taxon>
        <taxon>Alteromonadales</taxon>
        <taxon>Alteromonadaceae</taxon>
        <taxon>Paraglaciecola</taxon>
    </lineage>
</organism>
<dbReference type="STRING" id="493475.GARC_2316"/>
<dbReference type="EMBL" id="BAEO01000029">
    <property type="protein sequence ID" value="GAC19282.1"/>
    <property type="molecule type" value="Genomic_DNA"/>
</dbReference>
<feature type="binding site" evidence="4">
    <location>
        <position position="166"/>
    </location>
    <ligand>
        <name>molybdate</name>
        <dbReference type="ChEBI" id="CHEBI:36264"/>
    </ligand>
</feature>
<dbReference type="InterPro" id="IPR050682">
    <property type="entry name" value="ModA/WtpA"/>
</dbReference>
<reference evidence="6 7" key="1">
    <citation type="journal article" date="2017" name="Antonie Van Leeuwenhoek">
        <title>Rhizobium rhizosphaerae sp. nov., a novel species isolated from rice rhizosphere.</title>
        <authorList>
            <person name="Zhao J.J."/>
            <person name="Zhang J."/>
            <person name="Zhang R.J."/>
            <person name="Zhang C.W."/>
            <person name="Yin H.Q."/>
            <person name="Zhang X.X."/>
        </authorList>
    </citation>
    <scope>NUCLEOTIDE SEQUENCE [LARGE SCALE GENOMIC DNA]</scope>
    <source>
        <strain evidence="6 7">BSs20135</strain>
    </source>
</reference>
<dbReference type="Gene3D" id="3.40.190.10">
    <property type="entry name" value="Periplasmic binding protein-like II"/>
    <property type="match status" value="2"/>
</dbReference>
<keyword evidence="2 4" id="KW-0479">Metal-binding</keyword>
<keyword evidence="3 5" id="KW-0732">Signal</keyword>
<dbReference type="eggNOG" id="COG0725">
    <property type="taxonomic scope" value="Bacteria"/>
</dbReference>
<keyword evidence="7" id="KW-1185">Reference proteome</keyword>
<evidence type="ECO:0000313" key="7">
    <source>
        <dbReference type="Proteomes" id="UP000006327"/>
    </source>
</evidence>
<evidence type="ECO:0000256" key="1">
    <source>
        <dbReference type="ARBA" id="ARBA00009175"/>
    </source>
</evidence>
<evidence type="ECO:0000313" key="6">
    <source>
        <dbReference type="EMBL" id="GAC19282.1"/>
    </source>
</evidence>
<dbReference type="GO" id="GO:0015689">
    <property type="term" value="P:molybdate ion transport"/>
    <property type="evidence" value="ECO:0007669"/>
    <property type="project" value="InterPro"/>
</dbReference>
<dbReference type="NCBIfam" id="TIGR01256">
    <property type="entry name" value="modA"/>
    <property type="match status" value="1"/>
</dbReference>
<feature type="binding site" evidence="4">
    <location>
        <position position="58"/>
    </location>
    <ligand>
        <name>molybdate</name>
        <dbReference type="ChEBI" id="CHEBI:36264"/>
    </ligand>
</feature>
<protein>
    <submittedName>
        <fullName evidence="6">Molybdate transport system substrate-binding protein</fullName>
    </submittedName>
</protein>
<accession>K6YMA9</accession>
<dbReference type="InterPro" id="IPR044084">
    <property type="entry name" value="AvModA-like_subst-bd"/>
</dbReference>
<dbReference type="OrthoDB" id="9785015at2"/>
<gene>
    <name evidence="6" type="primary">modA</name>
    <name evidence="6" type="ORF">GARC_2316</name>
</gene>
<evidence type="ECO:0000256" key="5">
    <source>
        <dbReference type="SAM" id="SignalP"/>
    </source>
</evidence>
<proteinExistence type="inferred from homology"/>
<dbReference type="AlphaFoldDB" id="K6YMA9"/>
<dbReference type="Proteomes" id="UP000006327">
    <property type="component" value="Unassembled WGS sequence"/>
</dbReference>
<dbReference type="CDD" id="cd13539">
    <property type="entry name" value="PBP2_AvModA"/>
    <property type="match status" value="1"/>
</dbReference>
<dbReference type="GO" id="GO:0046872">
    <property type="term" value="F:metal ion binding"/>
    <property type="evidence" value="ECO:0007669"/>
    <property type="project" value="UniProtKB-KW"/>
</dbReference>